<organism evidence="2 4">
    <name type="scientific">Legionella micdadei</name>
    <name type="common">Tatlockia micdadei</name>
    <dbReference type="NCBI Taxonomy" id="451"/>
    <lineage>
        <taxon>Bacteria</taxon>
        <taxon>Pseudomonadati</taxon>
        <taxon>Pseudomonadota</taxon>
        <taxon>Gammaproteobacteria</taxon>
        <taxon>Legionellales</taxon>
        <taxon>Legionellaceae</taxon>
        <taxon>Legionella</taxon>
    </lineage>
</organism>
<sequence length="40" mass="4666">MTRYRDAGTGRYVTEKYAKTHPRTTVSESNKSRKFASKKK</sequence>
<gene>
    <name evidence="2" type="ORF">LMI_0366</name>
    <name evidence="3" type="ORF">SAMN02982997_03001</name>
</gene>
<dbReference type="EMBL" id="LN614830">
    <property type="protein sequence ID" value="CEG59726.1"/>
    <property type="molecule type" value="Genomic_DNA"/>
</dbReference>
<name>A0A098GE14_LEGMI</name>
<evidence type="ECO:0000313" key="5">
    <source>
        <dbReference type="Proteomes" id="UP000182998"/>
    </source>
</evidence>
<evidence type="ECO:0000313" key="2">
    <source>
        <dbReference type="EMBL" id="CEG59726.1"/>
    </source>
</evidence>
<dbReference type="Proteomes" id="UP000182998">
    <property type="component" value="Unassembled WGS sequence"/>
</dbReference>
<accession>A0A098GE14</accession>
<feature type="region of interest" description="Disordered" evidence="1">
    <location>
        <begin position="1"/>
        <end position="40"/>
    </location>
</feature>
<feature type="compositionally biased region" description="Basic and acidic residues" evidence="1">
    <location>
        <begin position="1"/>
        <end position="18"/>
    </location>
</feature>
<dbReference type="AlphaFoldDB" id="A0A098GE14"/>
<reference evidence="4" key="2">
    <citation type="submission" date="2014-09" db="EMBL/GenBank/DDBJ databases">
        <authorList>
            <person name="Gomez-Valero L."/>
        </authorList>
    </citation>
    <scope>NUCLEOTIDE SEQUENCE [LARGE SCALE GENOMIC DNA]</scope>
    <source>
        <strain evidence="4">ATCC33218</strain>
    </source>
</reference>
<dbReference type="HOGENOM" id="CLU_207198_2_1_6"/>
<reference evidence="2" key="1">
    <citation type="submission" date="2014-09" db="EMBL/GenBank/DDBJ databases">
        <authorList>
            <person name="GOMEZ-VALERO Laura"/>
        </authorList>
    </citation>
    <scope>NUCLEOTIDE SEQUENCE</scope>
    <source>
        <strain evidence="2">ATCC33218</strain>
    </source>
</reference>
<reference evidence="3 5" key="3">
    <citation type="submission" date="2016-10" db="EMBL/GenBank/DDBJ databases">
        <authorList>
            <person name="Varghese N."/>
            <person name="Submissions S."/>
        </authorList>
    </citation>
    <scope>NUCLEOTIDE SEQUENCE [LARGE SCALE GENOMIC DNA]</scope>
    <source>
        <strain evidence="3 5">ATCC 33218</strain>
    </source>
</reference>
<dbReference type="KEGG" id="tmc:LMI_0366"/>
<evidence type="ECO:0000313" key="4">
    <source>
        <dbReference type="Proteomes" id="UP000032414"/>
    </source>
</evidence>
<dbReference type="RefSeq" id="WP_045098265.1">
    <property type="nucleotide sequence ID" value="NZ_CP020614.1"/>
</dbReference>
<dbReference type="EMBL" id="FMVN01000023">
    <property type="protein sequence ID" value="SCY80812.1"/>
    <property type="molecule type" value="Genomic_DNA"/>
</dbReference>
<evidence type="ECO:0000256" key="1">
    <source>
        <dbReference type="SAM" id="MobiDB-lite"/>
    </source>
</evidence>
<evidence type="ECO:0000313" key="3">
    <source>
        <dbReference type="EMBL" id="SCY80812.1"/>
    </source>
</evidence>
<dbReference type="OrthoDB" id="6371867at2"/>
<keyword evidence="5" id="KW-1185">Reference proteome</keyword>
<dbReference type="Proteomes" id="UP000032414">
    <property type="component" value="Chromosome I"/>
</dbReference>
<protein>
    <submittedName>
        <fullName evidence="2">Uncharacterized protein</fullName>
    </submittedName>
</protein>
<proteinExistence type="predicted"/>